<evidence type="ECO:0000313" key="3">
    <source>
        <dbReference type="Proteomes" id="UP001218788"/>
    </source>
</evidence>
<reference evidence="2 3" key="1">
    <citation type="submission" date="2022-10" db="EMBL/GenBank/DDBJ databases">
        <title>Alteromonas sp. chi3 Genome sequencing.</title>
        <authorList>
            <person name="Park S."/>
        </authorList>
    </citation>
    <scope>NUCLEOTIDE SEQUENCE [LARGE SCALE GENOMIC DNA]</scope>
    <source>
        <strain evidence="3">chi3</strain>
    </source>
</reference>
<proteinExistence type="predicted"/>
<evidence type="ECO:0000256" key="1">
    <source>
        <dbReference type="SAM" id="MobiDB-lite"/>
    </source>
</evidence>
<feature type="compositionally biased region" description="Low complexity" evidence="1">
    <location>
        <begin position="91"/>
        <end position="102"/>
    </location>
</feature>
<dbReference type="EMBL" id="JAQQXP010000001">
    <property type="protein sequence ID" value="MDC8829826.1"/>
    <property type="molecule type" value="Genomic_DNA"/>
</dbReference>
<feature type="region of interest" description="Disordered" evidence="1">
    <location>
        <begin position="24"/>
        <end position="119"/>
    </location>
</feature>
<accession>A0ABT5KZZ4</accession>
<gene>
    <name evidence="2" type="ORF">OIK42_03515</name>
</gene>
<organism evidence="2 3">
    <name type="scientific">Alteromonas gilva</name>
    <dbReference type="NCBI Taxonomy" id="2987522"/>
    <lineage>
        <taxon>Bacteria</taxon>
        <taxon>Pseudomonadati</taxon>
        <taxon>Pseudomonadota</taxon>
        <taxon>Gammaproteobacteria</taxon>
        <taxon>Alteromonadales</taxon>
        <taxon>Alteromonadaceae</taxon>
        <taxon>Alteromonas/Salinimonas group</taxon>
        <taxon>Alteromonas</taxon>
    </lineage>
</organism>
<dbReference type="InterPro" id="IPR010995">
    <property type="entry name" value="DNA_repair_Rad51/TF_NusA_a-hlx"/>
</dbReference>
<dbReference type="Gene3D" id="1.10.150.20">
    <property type="entry name" value="5' to 3' exonuclease, C-terminal subdomain"/>
    <property type="match status" value="1"/>
</dbReference>
<comment type="caution">
    <text evidence="2">The sequence shown here is derived from an EMBL/GenBank/DDBJ whole genome shotgun (WGS) entry which is preliminary data.</text>
</comment>
<sequence>MIKLIIAIALIAGVVYLLNRSRRYGESSEEKNDNDSSPAINDDSGTEDDKHLSESQETQPADDNTVAFPEQSNDEAQHSPAAEDDSIEKNTQTVTPQPTQETEQSDVRDDNPVSFPETAVTNADSALASLPKNIQDALSAAGLTSAAAVASTSDKELLAIKGIGPKMLDKIRAATQ</sequence>
<feature type="compositionally biased region" description="Basic and acidic residues" evidence="1">
    <location>
        <begin position="24"/>
        <end position="34"/>
    </location>
</feature>
<keyword evidence="3" id="KW-1185">Reference proteome</keyword>
<dbReference type="RefSeq" id="WP_273638400.1">
    <property type="nucleotide sequence ID" value="NZ_JAQQXP010000001.1"/>
</dbReference>
<name>A0ABT5KZZ4_9ALTE</name>
<dbReference type="Proteomes" id="UP001218788">
    <property type="component" value="Unassembled WGS sequence"/>
</dbReference>
<dbReference type="SUPFAM" id="SSF47794">
    <property type="entry name" value="Rad51 N-terminal domain-like"/>
    <property type="match status" value="1"/>
</dbReference>
<protein>
    <submittedName>
        <fullName evidence="2">Helix-hairpin-helix domain-containing protein</fullName>
    </submittedName>
</protein>
<evidence type="ECO:0000313" key="2">
    <source>
        <dbReference type="EMBL" id="MDC8829826.1"/>
    </source>
</evidence>